<feature type="region of interest" description="Disordered" evidence="2">
    <location>
        <begin position="1"/>
        <end position="36"/>
    </location>
</feature>
<dbReference type="RefSeq" id="WP_152764742.1">
    <property type="nucleotide sequence ID" value="NZ_WHLY01000002.1"/>
</dbReference>
<sequence length="116" mass="13355">MYGQALNEPREIQGRPSMTVDNGCSMSPPPKQHNPEARDIANHLKNISKSHEDYTSNVQAVVSESIVFLDQRIMELMNQIDNNNEEIRMIQEQNAAKVKEQEHIHSQISRLKKLFD</sequence>
<evidence type="ECO:0000313" key="3">
    <source>
        <dbReference type="EMBL" id="MPR36646.1"/>
    </source>
</evidence>
<organism evidence="3 4">
    <name type="scientific">Salmonirosea aquatica</name>
    <dbReference type="NCBI Taxonomy" id="2654236"/>
    <lineage>
        <taxon>Bacteria</taxon>
        <taxon>Pseudomonadati</taxon>
        <taxon>Bacteroidota</taxon>
        <taxon>Cytophagia</taxon>
        <taxon>Cytophagales</taxon>
        <taxon>Spirosomataceae</taxon>
        <taxon>Salmonirosea</taxon>
    </lineage>
</organism>
<accession>A0A7C9F8P3</accession>
<reference evidence="3 4" key="1">
    <citation type="submission" date="2019-10" db="EMBL/GenBank/DDBJ databases">
        <title>Draft Genome Sequence of Cytophagaceae sp. SJW1-29.</title>
        <authorList>
            <person name="Choi A."/>
        </authorList>
    </citation>
    <scope>NUCLEOTIDE SEQUENCE [LARGE SCALE GENOMIC DNA]</scope>
    <source>
        <strain evidence="3 4">SJW1-29</strain>
    </source>
</reference>
<keyword evidence="1" id="KW-0175">Coiled coil</keyword>
<comment type="caution">
    <text evidence="3">The sequence shown here is derived from an EMBL/GenBank/DDBJ whole genome shotgun (WGS) entry which is preliminary data.</text>
</comment>
<feature type="coiled-coil region" evidence="1">
    <location>
        <begin position="66"/>
        <end position="93"/>
    </location>
</feature>
<dbReference type="Proteomes" id="UP000479293">
    <property type="component" value="Unassembled WGS sequence"/>
</dbReference>
<protein>
    <submittedName>
        <fullName evidence="3">Uncharacterized protein</fullName>
    </submittedName>
</protein>
<dbReference type="EMBL" id="WHLY01000002">
    <property type="protein sequence ID" value="MPR36646.1"/>
    <property type="molecule type" value="Genomic_DNA"/>
</dbReference>
<evidence type="ECO:0000256" key="1">
    <source>
        <dbReference type="SAM" id="Coils"/>
    </source>
</evidence>
<dbReference type="AlphaFoldDB" id="A0A7C9F8P3"/>
<proteinExistence type="predicted"/>
<name>A0A7C9F8P3_9BACT</name>
<evidence type="ECO:0000313" key="4">
    <source>
        <dbReference type="Proteomes" id="UP000479293"/>
    </source>
</evidence>
<gene>
    <name evidence="3" type="ORF">GBK04_25700</name>
</gene>
<evidence type="ECO:0000256" key="2">
    <source>
        <dbReference type="SAM" id="MobiDB-lite"/>
    </source>
</evidence>
<keyword evidence="4" id="KW-1185">Reference proteome</keyword>